<evidence type="ECO:0000256" key="1">
    <source>
        <dbReference type="ARBA" id="ARBA00009775"/>
    </source>
</evidence>
<keyword evidence="5" id="KW-0949">S-adenosyl-L-methionine</keyword>
<proteinExistence type="inferred from homology"/>
<comment type="caution">
    <text evidence="9">The sequence shown here is derived from an EMBL/GenBank/DDBJ whole genome shotgun (WGS) entry which is preliminary data.</text>
</comment>
<dbReference type="FunFam" id="3.30.300.110:FF:000001">
    <property type="entry name" value="tRNA (guanine(37)-N1)-methyltransferase"/>
    <property type="match status" value="1"/>
</dbReference>
<keyword evidence="3" id="KW-0489">Methyltransferase</keyword>
<comment type="similarity">
    <text evidence="1">Belongs to the class I-like SAM-binding methyltransferase superfamily. TRM5/TYW2 family.</text>
</comment>
<dbReference type="InterPro" id="IPR030382">
    <property type="entry name" value="MeTrfase_TRM5/TYW2"/>
</dbReference>
<feature type="domain" description="SAM-dependent methyltransferase TRM5/TYW2-type" evidence="8">
    <location>
        <begin position="130"/>
        <end position="312"/>
    </location>
</feature>
<reference evidence="9" key="1">
    <citation type="submission" date="2020-03" db="EMBL/GenBank/DDBJ databases">
        <authorList>
            <person name="Chebbi M.A."/>
            <person name="Drezen J.M."/>
        </authorList>
    </citation>
    <scope>NUCLEOTIDE SEQUENCE</scope>
    <source>
        <tissue evidence="9">Whole body</tissue>
    </source>
</reference>
<evidence type="ECO:0000256" key="5">
    <source>
        <dbReference type="ARBA" id="ARBA00022691"/>
    </source>
</evidence>
<evidence type="ECO:0000256" key="2">
    <source>
        <dbReference type="ARBA" id="ARBA00022490"/>
    </source>
</evidence>
<dbReference type="Proteomes" id="UP000729913">
    <property type="component" value="Unassembled WGS sequence"/>
</dbReference>
<evidence type="ECO:0000256" key="3">
    <source>
        <dbReference type="ARBA" id="ARBA00022603"/>
    </source>
</evidence>
<evidence type="ECO:0000313" key="9">
    <source>
        <dbReference type="EMBL" id="KAG8036383.1"/>
    </source>
</evidence>
<dbReference type="InterPro" id="IPR056743">
    <property type="entry name" value="TRM5-TYW2-like_MTfase"/>
</dbReference>
<gene>
    <name evidence="9" type="ORF">G9C98_003705</name>
</gene>
<dbReference type="CDD" id="cd02440">
    <property type="entry name" value="AdoMet_MTases"/>
    <property type="match status" value="1"/>
</dbReference>
<keyword evidence="4" id="KW-0808">Transferase</keyword>
<dbReference type="AlphaFoldDB" id="A0A8J5R249"/>
<dbReference type="PANTHER" id="PTHR23245">
    <property type="entry name" value="TRNA METHYLTRANSFERASE"/>
    <property type="match status" value="1"/>
</dbReference>
<evidence type="ECO:0000313" key="10">
    <source>
        <dbReference type="Proteomes" id="UP000729913"/>
    </source>
</evidence>
<keyword evidence="10" id="KW-1185">Reference proteome</keyword>
<dbReference type="Pfam" id="PF25133">
    <property type="entry name" value="TYW2_N_2"/>
    <property type="match status" value="1"/>
</dbReference>
<name>A0A8J5R249_9HYME</name>
<comment type="catalytic activity">
    <reaction evidence="7">
        <text>guanosine(37) in tRNA + S-adenosyl-L-methionine = N(1)-methylguanosine(37) in tRNA + S-adenosyl-L-homocysteine + H(+)</text>
        <dbReference type="Rhea" id="RHEA:36899"/>
        <dbReference type="Rhea" id="RHEA-COMP:10145"/>
        <dbReference type="Rhea" id="RHEA-COMP:10147"/>
        <dbReference type="ChEBI" id="CHEBI:15378"/>
        <dbReference type="ChEBI" id="CHEBI:57856"/>
        <dbReference type="ChEBI" id="CHEBI:59789"/>
        <dbReference type="ChEBI" id="CHEBI:73542"/>
        <dbReference type="ChEBI" id="CHEBI:74269"/>
        <dbReference type="EC" id="2.1.1.228"/>
    </reaction>
</comment>
<evidence type="ECO:0000256" key="4">
    <source>
        <dbReference type="ARBA" id="ARBA00022679"/>
    </source>
</evidence>
<dbReference type="PROSITE" id="PS51684">
    <property type="entry name" value="SAM_MT_TRM5_TYW2"/>
    <property type="match status" value="1"/>
</dbReference>
<sequence>MDNLLAPPDSVRGMKDLNREVFNKTIEIPCLILETSMNDYNIVISIVKKYFLKLKKFKSFSQDKENLTIYLDPRKVKKLDDIEESDRNKLNTISKLKFDKTQITLNYHNWHADQLFRVILPNDIEIPTSYTKVGHILHLNLRDNQLPYKKIIGEIYLDTTPQTKTVVNKISNIETEFRNFKMEILAGDVNTVTTVKENNCQFTFDFSKVYWNSRLSTEHTNLLKFMNKNDVLYDVFAGVGPFSIPAARKGVQVLANDLNPESFRWLQYNATANKAKKIVSFNRDGRDFLHNEVKNIYLKDVPVIKMVVNILL</sequence>
<dbReference type="GO" id="GO:0070901">
    <property type="term" value="P:mitochondrial tRNA methylation"/>
    <property type="evidence" value="ECO:0007669"/>
    <property type="project" value="TreeGrafter"/>
</dbReference>
<evidence type="ECO:0000259" key="8">
    <source>
        <dbReference type="PROSITE" id="PS51684"/>
    </source>
</evidence>
<keyword evidence="2" id="KW-0963">Cytoplasm</keyword>
<organism evidence="9 10">
    <name type="scientific">Cotesia typhae</name>
    <dbReference type="NCBI Taxonomy" id="2053667"/>
    <lineage>
        <taxon>Eukaryota</taxon>
        <taxon>Metazoa</taxon>
        <taxon>Ecdysozoa</taxon>
        <taxon>Arthropoda</taxon>
        <taxon>Hexapoda</taxon>
        <taxon>Insecta</taxon>
        <taxon>Pterygota</taxon>
        <taxon>Neoptera</taxon>
        <taxon>Endopterygota</taxon>
        <taxon>Hymenoptera</taxon>
        <taxon>Apocrita</taxon>
        <taxon>Ichneumonoidea</taxon>
        <taxon>Braconidae</taxon>
        <taxon>Microgastrinae</taxon>
        <taxon>Cotesia</taxon>
    </lineage>
</organism>
<dbReference type="OrthoDB" id="408788at2759"/>
<accession>A0A8J5R249</accession>
<reference evidence="9" key="2">
    <citation type="submission" date="2021-04" db="EMBL/GenBank/DDBJ databases">
        <title>Genome-wide patterns of bracovirus chromosomal integration into multiple host tissues during parasitism.</title>
        <authorList>
            <person name="Chebbi M.A.C."/>
        </authorList>
    </citation>
    <scope>NUCLEOTIDE SEQUENCE</scope>
    <source>
        <tissue evidence="9">Whole body</tissue>
    </source>
</reference>
<protein>
    <recommendedName>
        <fullName evidence="8">SAM-dependent methyltransferase TRM5/TYW2-type domain-containing protein</fullName>
    </recommendedName>
</protein>
<evidence type="ECO:0000256" key="7">
    <source>
        <dbReference type="ARBA" id="ARBA00047783"/>
    </source>
</evidence>
<dbReference type="GO" id="GO:0005759">
    <property type="term" value="C:mitochondrial matrix"/>
    <property type="evidence" value="ECO:0007669"/>
    <property type="project" value="TreeGrafter"/>
</dbReference>
<dbReference type="GO" id="GO:0002939">
    <property type="term" value="P:tRNA N1-guanine methylation"/>
    <property type="evidence" value="ECO:0007669"/>
    <property type="project" value="TreeGrafter"/>
</dbReference>
<dbReference type="InterPro" id="IPR056744">
    <property type="entry name" value="TRM5/TYW2-like_N"/>
</dbReference>
<dbReference type="PANTHER" id="PTHR23245:SF36">
    <property type="entry name" value="TRNA (GUANINE(37)-N1)-METHYLTRANSFERASE"/>
    <property type="match status" value="1"/>
</dbReference>
<evidence type="ECO:0000256" key="6">
    <source>
        <dbReference type="ARBA" id="ARBA00022694"/>
    </source>
</evidence>
<keyword evidence="6" id="KW-0819">tRNA processing</keyword>
<dbReference type="EMBL" id="JAAOIC020000048">
    <property type="protein sequence ID" value="KAG8036383.1"/>
    <property type="molecule type" value="Genomic_DNA"/>
</dbReference>
<dbReference type="GO" id="GO:0052906">
    <property type="term" value="F:tRNA (guanine(37)-N1)-methyltransferase activity"/>
    <property type="evidence" value="ECO:0007669"/>
    <property type="project" value="UniProtKB-EC"/>
</dbReference>
<dbReference type="Pfam" id="PF02475">
    <property type="entry name" value="TRM5-TYW2_MTfase"/>
    <property type="match status" value="1"/>
</dbReference>